<evidence type="ECO:0000313" key="1">
    <source>
        <dbReference type="EMBL" id="KAK2762946.1"/>
    </source>
</evidence>
<name>A0AAD9YIP3_COLKA</name>
<dbReference type="AlphaFoldDB" id="A0AAD9YIP3"/>
<dbReference type="Proteomes" id="UP001281614">
    <property type="component" value="Unassembled WGS sequence"/>
</dbReference>
<gene>
    <name evidence="1" type="ORF">CKAH01_16037</name>
</gene>
<accession>A0AAD9YIP3</accession>
<keyword evidence="2" id="KW-1185">Reference proteome</keyword>
<proteinExistence type="predicted"/>
<evidence type="ECO:0000313" key="2">
    <source>
        <dbReference type="Proteomes" id="UP001281614"/>
    </source>
</evidence>
<reference evidence="1" key="1">
    <citation type="submission" date="2023-02" db="EMBL/GenBank/DDBJ databases">
        <title>Colletotrichum kahawae CIFC_Que2 genome sequencing and assembly.</title>
        <authorList>
            <person name="Baroncelli R."/>
        </authorList>
    </citation>
    <scope>NUCLEOTIDE SEQUENCE</scope>
    <source>
        <strain evidence="1">CIFC_Que2</strain>
    </source>
</reference>
<dbReference type="EMBL" id="VYYT01000148">
    <property type="protein sequence ID" value="KAK2762946.1"/>
    <property type="molecule type" value="Genomic_DNA"/>
</dbReference>
<protein>
    <submittedName>
        <fullName evidence="1">Uncharacterized protein</fullName>
    </submittedName>
</protein>
<sequence>MFDCRSVTRTVEGAGRSSPPPYRLPYWDILASDIIDQAWSPFKWKASSYHVAPGFETRPEASPWRLLLTSMLVDEHQQEDDDTLESWNDVEHAVPASLTRHPLKNPTDEPDQKWVRRSVFTNLPAHGYDPTEECVGNWLVAARVWGETQEWVDSVDIRRLAAFSTVIHLDVHQQVEKRLPGDLSIQVWNLVYRQEVSKDGLALKVFDEPVDGKDYRALVSAALMENPASIHPAQGQLMTKEALVRLEKRELARSCPCSRGPSVDVVSVNESSENEVVVPAVDEALKKECFEDEVVMVEKPESQNEATDGACTVM</sequence>
<organism evidence="1 2">
    <name type="scientific">Colletotrichum kahawae</name>
    <name type="common">Coffee berry disease fungus</name>
    <dbReference type="NCBI Taxonomy" id="34407"/>
    <lineage>
        <taxon>Eukaryota</taxon>
        <taxon>Fungi</taxon>
        <taxon>Dikarya</taxon>
        <taxon>Ascomycota</taxon>
        <taxon>Pezizomycotina</taxon>
        <taxon>Sordariomycetes</taxon>
        <taxon>Hypocreomycetidae</taxon>
        <taxon>Glomerellales</taxon>
        <taxon>Glomerellaceae</taxon>
        <taxon>Colletotrichum</taxon>
        <taxon>Colletotrichum gloeosporioides species complex</taxon>
    </lineage>
</organism>
<comment type="caution">
    <text evidence="1">The sequence shown here is derived from an EMBL/GenBank/DDBJ whole genome shotgun (WGS) entry which is preliminary data.</text>
</comment>